<dbReference type="KEGG" id="svi:Svir_10370"/>
<dbReference type="Pfam" id="PF14325">
    <property type="entry name" value="DUF4383"/>
    <property type="match status" value="1"/>
</dbReference>
<dbReference type="RefSeq" id="WP_012796522.1">
    <property type="nucleotide sequence ID" value="NC_013159.1"/>
</dbReference>
<feature type="transmembrane region" description="Helical" evidence="2">
    <location>
        <begin position="63"/>
        <end position="82"/>
    </location>
</feature>
<feature type="region of interest" description="Disordered" evidence="1">
    <location>
        <begin position="150"/>
        <end position="198"/>
    </location>
</feature>
<organism evidence="3 4">
    <name type="scientific">Saccharomonospora viridis (strain ATCC 15386 / DSM 43017 / JCM 3036 / CCUG 5913 / NBRC 12207 / NCIMB 9602 / P101)</name>
    <name type="common">Thermoactinomyces viridis</name>
    <dbReference type="NCBI Taxonomy" id="471857"/>
    <lineage>
        <taxon>Bacteria</taxon>
        <taxon>Bacillati</taxon>
        <taxon>Actinomycetota</taxon>
        <taxon>Actinomycetes</taxon>
        <taxon>Pseudonocardiales</taxon>
        <taxon>Pseudonocardiaceae</taxon>
        <taxon>Saccharomonospora</taxon>
    </lineage>
</organism>
<feature type="compositionally biased region" description="Basic residues" evidence="1">
    <location>
        <begin position="182"/>
        <end position="198"/>
    </location>
</feature>
<dbReference type="HOGENOM" id="CLU_104624_0_0_11"/>
<dbReference type="EMBL" id="CP001683">
    <property type="protein sequence ID" value="ACU96093.1"/>
    <property type="molecule type" value="Genomic_DNA"/>
</dbReference>
<dbReference type="Proteomes" id="UP000000841">
    <property type="component" value="Chromosome"/>
</dbReference>
<evidence type="ECO:0000313" key="4">
    <source>
        <dbReference type="Proteomes" id="UP000000841"/>
    </source>
</evidence>
<name>C7MYX2_SACVD</name>
<keyword evidence="2" id="KW-1133">Transmembrane helix</keyword>
<dbReference type="AlphaFoldDB" id="C7MYX2"/>
<reference evidence="3 4" key="1">
    <citation type="journal article" date="2009" name="Stand. Genomic Sci.">
        <title>Complete genome sequence of Saccharomonospora viridis type strain (P101).</title>
        <authorList>
            <person name="Pati A."/>
            <person name="Sikorski J."/>
            <person name="Nolan M."/>
            <person name="Lapidus A."/>
            <person name="Copeland A."/>
            <person name="Glavina Del Rio T."/>
            <person name="Lucas S."/>
            <person name="Chen F."/>
            <person name="Tice H."/>
            <person name="Pitluck S."/>
            <person name="Cheng J.F."/>
            <person name="Chertkov O."/>
            <person name="Brettin T."/>
            <person name="Han C."/>
            <person name="Detter J.C."/>
            <person name="Kuske C."/>
            <person name="Bruce D."/>
            <person name="Goodwin L."/>
            <person name="Chain P."/>
            <person name="D'haeseleer P."/>
            <person name="Chen A."/>
            <person name="Palaniappan K."/>
            <person name="Ivanova N."/>
            <person name="Mavromatis K."/>
            <person name="Mikhailova N."/>
            <person name="Rohde M."/>
            <person name="Tindall B.J."/>
            <person name="Goker M."/>
            <person name="Bristow J."/>
            <person name="Eisen J.A."/>
            <person name="Markowitz V."/>
            <person name="Hugenholtz P."/>
            <person name="Kyrpides N.C."/>
            <person name="Klenk H.P."/>
        </authorList>
    </citation>
    <scope>NUCLEOTIDE SEQUENCE [LARGE SCALE GENOMIC DNA]</scope>
    <source>
        <strain evidence="4">ATCC 15386 / DSM 43017 / JCM 3036 / NBRC 12207 / P101</strain>
    </source>
</reference>
<proteinExistence type="predicted"/>
<feature type="transmembrane region" description="Helical" evidence="2">
    <location>
        <begin position="20"/>
        <end position="43"/>
    </location>
</feature>
<keyword evidence="4" id="KW-1185">Reference proteome</keyword>
<evidence type="ECO:0000256" key="1">
    <source>
        <dbReference type="SAM" id="MobiDB-lite"/>
    </source>
</evidence>
<protein>
    <recommendedName>
        <fullName evidence="5">DUF4383 domain-containing protein</fullName>
    </recommendedName>
</protein>
<keyword evidence="2" id="KW-0472">Membrane</keyword>
<evidence type="ECO:0000313" key="3">
    <source>
        <dbReference type="EMBL" id="ACU96093.1"/>
    </source>
</evidence>
<evidence type="ECO:0008006" key="5">
    <source>
        <dbReference type="Google" id="ProtNLM"/>
    </source>
</evidence>
<dbReference type="eggNOG" id="ENOG5032VXA">
    <property type="taxonomic scope" value="Bacteria"/>
</dbReference>
<evidence type="ECO:0000256" key="2">
    <source>
        <dbReference type="SAM" id="Phobius"/>
    </source>
</evidence>
<sequence>MTRPTDTRVRRGGLQPVQVLAGLIGLIYLAIGIIGMIITGFGGFADATHSSLWVFSINPLHNVFHIVIGALGVLMALSSGWARTYGWVLLAVFGILLLWGLAVTGVFAGNPVSGLGNPFALDAADNWLHLGTALLGLVLAVMPAHKKVTTPVTGEQDTARGAAGRADLTGTAAGQGQGSSRRTPRSVGRRLWRRGTAH</sequence>
<dbReference type="STRING" id="471857.Svir_10370"/>
<accession>C7MYX2</accession>
<keyword evidence="2" id="KW-0812">Transmembrane</keyword>
<feature type="transmembrane region" description="Helical" evidence="2">
    <location>
        <begin position="87"/>
        <end position="107"/>
    </location>
</feature>
<feature type="compositionally biased region" description="Polar residues" evidence="1">
    <location>
        <begin position="172"/>
        <end position="181"/>
    </location>
</feature>
<gene>
    <name evidence="3" type="ordered locus">Svir_10370</name>
</gene>
<feature type="transmembrane region" description="Helical" evidence="2">
    <location>
        <begin position="127"/>
        <end position="144"/>
    </location>
</feature>